<protein>
    <submittedName>
        <fullName evidence="2">Uncharacterized protein</fullName>
    </submittedName>
</protein>
<evidence type="ECO:0000256" key="1">
    <source>
        <dbReference type="SAM" id="MobiDB-lite"/>
    </source>
</evidence>
<keyword evidence="3" id="KW-1185">Reference proteome</keyword>
<reference evidence="2" key="1">
    <citation type="journal article" date="2023" name="Mol. Phylogenet. Evol.">
        <title>Genome-scale phylogeny and comparative genomics of the fungal order Sordariales.</title>
        <authorList>
            <person name="Hensen N."/>
            <person name="Bonometti L."/>
            <person name="Westerberg I."/>
            <person name="Brannstrom I.O."/>
            <person name="Guillou S."/>
            <person name="Cros-Aarteil S."/>
            <person name="Calhoun S."/>
            <person name="Haridas S."/>
            <person name="Kuo A."/>
            <person name="Mondo S."/>
            <person name="Pangilinan J."/>
            <person name="Riley R."/>
            <person name="LaButti K."/>
            <person name="Andreopoulos B."/>
            <person name="Lipzen A."/>
            <person name="Chen C."/>
            <person name="Yan M."/>
            <person name="Daum C."/>
            <person name="Ng V."/>
            <person name="Clum A."/>
            <person name="Steindorff A."/>
            <person name="Ohm R.A."/>
            <person name="Martin F."/>
            <person name="Silar P."/>
            <person name="Natvig D.O."/>
            <person name="Lalanne C."/>
            <person name="Gautier V."/>
            <person name="Ament-Velasquez S.L."/>
            <person name="Kruys A."/>
            <person name="Hutchinson M.I."/>
            <person name="Powell A.J."/>
            <person name="Barry K."/>
            <person name="Miller A.N."/>
            <person name="Grigoriev I.V."/>
            <person name="Debuchy R."/>
            <person name="Gladieux P."/>
            <person name="Hiltunen Thoren M."/>
            <person name="Johannesson H."/>
        </authorList>
    </citation>
    <scope>NUCLEOTIDE SEQUENCE</scope>
    <source>
        <strain evidence="2">CBS 990.96</strain>
    </source>
</reference>
<gene>
    <name evidence="2" type="ORF">QBC38DRAFT_486015</name>
</gene>
<feature type="region of interest" description="Disordered" evidence="1">
    <location>
        <begin position="200"/>
        <end position="226"/>
    </location>
</feature>
<reference evidence="2" key="2">
    <citation type="submission" date="2023-05" db="EMBL/GenBank/DDBJ databases">
        <authorList>
            <consortium name="Lawrence Berkeley National Laboratory"/>
            <person name="Steindorff A."/>
            <person name="Hensen N."/>
            <person name="Bonometti L."/>
            <person name="Westerberg I."/>
            <person name="Brannstrom I.O."/>
            <person name="Guillou S."/>
            <person name="Cros-Aarteil S."/>
            <person name="Calhoun S."/>
            <person name="Haridas S."/>
            <person name="Kuo A."/>
            <person name="Mondo S."/>
            <person name="Pangilinan J."/>
            <person name="Riley R."/>
            <person name="Labutti K."/>
            <person name="Andreopoulos B."/>
            <person name="Lipzen A."/>
            <person name="Chen C."/>
            <person name="Yanf M."/>
            <person name="Daum C."/>
            <person name="Ng V."/>
            <person name="Clum A."/>
            <person name="Ohm R."/>
            <person name="Martin F."/>
            <person name="Silar P."/>
            <person name="Natvig D."/>
            <person name="Lalanne C."/>
            <person name="Gautier V."/>
            <person name="Ament-Velasquez S.L."/>
            <person name="Kruys A."/>
            <person name="Hutchinson M.I."/>
            <person name="Powell A.J."/>
            <person name="Barry K."/>
            <person name="Miller A.N."/>
            <person name="Grigoriev I.V."/>
            <person name="Debuchy R."/>
            <person name="Gladieux P."/>
            <person name="Thoren M.H."/>
            <person name="Johannesson H."/>
        </authorList>
    </citation>
    <scope>NUCLEOTIDE SEQUENCE</scope>
    <source>
        <strain evidence="2">CBS 990.96</strain>
    </source>
</reference>
<evidence type="ECO:0000313" key="2">
    <source>
        <dbReference type="EMBL" id="KAK4224209.1"/>
    </source>
</evidence>
<comment type="caution">
    <text evidence="2">The sequence shown here is derived from an EMBL/GenBank/DDBJ whole genome shotgun (WGS) entry which is preliminary data.</text>
</comment>
<proteinExistence type="predicted"/>
<evidence type="ECO:0000313" key="3">
    <source>
        <dbReference type="Proteomes" id="UP001301958"/>
    </source>
</evidence>
<feature type="region of interest" description="Disordered" evidence="1">
    <location>
        <begin position="41"/>
        <end position="82"/>
    </location>
</feature>
<accession>A0AAN7GZJ5</accession>
<sequence length="226" mass="23628">MSQQLPPPPPLLLSKPLTSFLRANLSPPQIQTLMLTTPRGNLLAHASSSPLPSSPLPTPSASSPLPTSSESPYPASATSTDTSAASLRRQCAIAASLSPKPTVTILLDNGSVFTVRKLSCGMLFVCMGQSSQQPQQSPQQQSTAAAVEEEVLSENASVCTSTTTATTTTTYPLEIKRMRRTVEELGKWLDDKLGGLNVPEEGIVGGGNRPGTATATTNGNNGVEVR</sequence>
<feature type="compositionally biased region" description="Low complexity" evidence="1">
    <location>
        <begin position="59"/>
        <end position="82"/>
    </location>
</feature>
<dbReference type="EMBL" id="MU865400">
    <property type="protein sequence ID" value="KAK4224209.1"/>
    <property type="molecule type" value="Genomic_DNA"/>
</dbReference>
<feature type="compositionally biased region" description="Low complexity" evidence="1">
    <location>
        <begin position="210"/>
        <end position="226"/>
    </location>
</feature>
<dbReference type="AlphaFoldDB" id="A0AAN7GZJ5"/>
<dbReference type="Proteomes" id="UP001301958">
    <property type="component" value="Unassembled WGS sequence"/>
</dbReference>
<name>A0AAN7GZJ5_9PEZI</name>
<organism evidence="2 3">
    <name type="scientific">Podospora fimiseda</name>
    <dbReference type="NCBI Taxonomy" id="252190"/>
    <lineage>
        <taxon>Eukaryota</taxon>
        <taxon>Fungi</taxon>
        <taxon>Dikarya</taxon>
        <taxon>Ascomycota</taxon>
        <taxon>Pezizomycotina</taxon>
        <taxon>Sordariomycetes</taxon>
        <taxon>Sordariomycetidae</taxon>
        <taxon>Sordariales</taxon>
        <taxon>Podosporaceae</taxon>
        <taxon>Podospora</taxon>
    </lineage>
</organism>